<comment type="caution">
    <text evidence="1">The sequence shown here is derived from an EMBL/GenBank/DDBJ whole genome shotgun (WGS) entry which is preliminary data.</text>
</comment>
<dbReference type="AlphaFoldDB" id="A0A166XGR6"/>
<evidence type="ECO:0000313" key="1">
    <source>
        <dbReference type="EMBL" id="KZN40299.1"/>
    </source>
</evidence>
<name>A0A166XGR6_9GAMM</name>
<accession>A0A166XGR6</accession>
<protein>
    <submittedName>
        <fullName evidence="1">Uncharacterized protein</fullName>
    </submittedName>
</protein>
<organism evidence="1 2">
    <name type="scientific">Pseudoalteromonas luteoviolacea DSM 6061</name>
    <dbReference type="NCBI Taxonomy" id="1365250"/>
    <lineage>
        <taxon>Bacteria</taxon>
        <taxon>Pseudomonadati</taxon>
        <taxon>Pseudomonadota</taxon>
        <taxon>Gammaproteobacteria</taxon>
        <taxon>Alteromonadales</taxon>
        <taxon>Pseudoalteromonadaceae</taxon>
        <taxon>Pseudoalteromonas</taxon>
    </lineage>
</organism>
<gene>
    <name evidence="1" type="ORF">N475_12600</name>
</gene>
<proteinExistence type="predicted"/>
<evidence type="ECO:0000313" key="2">
    <source>
        <dbReference type="Proteomes" id="UP000076643"/>
    </source>
</evidence>
<dbReference type="Proteomes" id="UP000076643">
    <property type="component" value="Unassembled WGS sequence"/>
</dbReference>
<dbReference type="PATRIC" id="fig|1365250.3.peg.1750"/>
<sequence>MYLNPEIKLQYRVSKVAAQQIHTFTSLLSVDLKTEVAQLRQAKVSMRSAEMETVFTK</sequence>
<dbReference type="EMBL" id="AUYB01000096">
    <property type="protein sequence ID" value="KZN40299.1"/>
    <property type="molecule type" value="Genomic_DNA"/>
</dbReference>
<keyword evidence="2" id="KW-1185">Reference proteome</keyword>
<reference evidence="1 2" key="1">
    <citation type="submission" date="2013-07" db="EMBL/GenBank/DDBJ databases">
        <title>Comparative Genomic and Metabolomic Analysis of Twelve Strains of Pseudoalteromonas luteoviolacea.</title>
        <authorList>
            <person name="Vynne N.G."/>
            <person name="Mansson M."/>
            <person name="Gram L."/>
        </authorList>
    </citation>
    <scope>NUCLEOTIDE SEQUENCE [LARGE SCALE GENOMIC DNA]</scope>
    <source>
        <strain evidence="1 2">DSM 6061</strain>
    </source>
</reference>